<dbReference type="EMBL" id="JANJYI010000001">
    <property type="protein sequence ID" value="KAK2661940.1"/>
    <property type="molecule type" value="Genomic_DNA"/>
</dbReference>
<gene>
    <name evidence="1" type="ORF">Ddye_000514</name>
</gene>
<dbReference type="AlphaFoldDB" id="A0AAD9XMI3"/>
<comment type="caution">
    <text evidence="1">The sequence shown here is derived from an EMBL/GenBank/DDBJ whole genome shotgun (WGS) entry which is preliminary data.</text>
</comment>
<name>A0AAD9XMI3_9ROSI</name>
<organism evidence="1 2">
    <name type="scientific">Dipteronia dyeriana</name>
    <dbReference type="NCBI Taxonomy" id="168575"/>
    <lineage>
        <taxon>Eukaryota</taxon>
        <taxon>Viridiplantae</taxon>
        <taxon>Streptophyta</taxon>
        <taxon>Embryophyta</taxon>
        <taxon>Tracheophyta</taxon>
        <taxon>Spermatophyta</taxon>
        <taxon>Magnoliopsida</taxon>
        <taxon>eudicotyledons</taxon>
        <taxon>Gunneridae</taxon>
        <taxon>Pentapetalae</taxon>
        <taxon>rosids</taxon>
        <taxon>malvids</taxon>
        <taxon>Sapindales</taxon>
        <taxon>Sapindaceae</taxon>
        <taxon>Hippocastanoideae</taxon>
        <taxon>Acereae</taxon>
        <taxon>Dipteronia</taxon>
    </lineage>
</organism>
<proteinExistence type="predicted"/>
<accession>A0AAD9XMI3</accession>
<sequence>MVVYTLLKALANNSLIDLAFIVSRRLTPTPPTARSTSPRHEKSLGWKTLIVDKVQLLIRKEATLKLENFGG</sequence>
<protein>
    <submittedName>
        <fullName evidence="1">Uncharacterized protein</fullName>
    </submittedName>
</protein>
<keyword evidence="2" id="KW-1185">Reference proteome</keyword>
<evidence type="ECO:0000313" key="1">
    <source>
        <dbReference type="EMBL" id="KAK2661940.1"/>
    </source>
</evidence>
<evidence type="ECO:0000313" key="2">
    <source>
        <dbReference type="Proteomes" id="UP001280121"/>
    </source>
</evidence>
<dbReference type="Proteomes" id="UP001280121">
    <property type="component" value="Unassembled WGS sequence"/>
</dbReference>
<reference evidence="1" key="1">
    <citation type="journal article" date="2023" name="Plant J.">
        <title>Genome sequences and population genomics provide insights into the demographic history, inbreeding, and mutation load of two 'living fossil' tree species of Dipteronia.</title>
        <authorList>
            <person name="Feng Y."/>
            <person name="Comes H.P."/>
            <person name="Chen J."/>
            <person name="Zhu S."/>
            <person name="Lu R."/>
            <person name="Zhang X."/>
            <person name="Li P."/>
            <person name="Qiu J."/>
            <person name="Olsen K.M."/>
            <person name="Qiu Y."/>
        </authorList>
    </citation>
    <scope>NUCLEOTIDE SEQUENCE</scope>
    <source>
        <strain evidence="1">KIB01</strain>
    </source>
</reference>